<name>A0A6A5S495_9PLEO</name>
<dbReference type="Proteomes" id="UP000800082">
    <property type="component" value="Unassembled WGS sequence"/>
</dbReference>
<evidence type="ECO:0000313" key="3">
    <source>
        <dbReference type="EMBL" id="KAF1933296.1"/>
    </source>
</evidence>
<protein>
    <recommendedName>
        <fullName evidence="2">C3H1-type domain-containing protein</fullName>
    </recommendedName>
</protein>
<feature type="zinc finger region" description="C3H1-type" evidence="1">
    <location>
        <begin position="453"/>
        <end position="481"/>
    </location>
</feature>
<sequence>MAPAPFLPGLGYAGSPAPASSGVASPSNADPEQATLYQRYELLQQYDKEKTDFISELLTRYEYLSQQYQTLASQSQQDVQGEAAWTVEKPMYERYLQQYQRALSENPFVMVLIDGDGMIVSNTSLYRAFLSENIRDGEAGGRRAASQLDIAVRNWIENEAKEVPLTSRVICRIYANVRGLGDVLVRMGGIAAIEDFEDFVRGFTRAKTLFDFIDVGAGKDRADEKIIGGCQRHAELDSTITWMTENFKVFSQDYHCRKLLFGCSHDNGYARVLEECSDKPEIVSKVILLEGVPFEKELLPLPYGTKKFPSIFRDSKLVALGANAPAPGWPRQPSGISTSAAASKVYDVSTGLPGRFPAPSAQVMDSPVPARATLSLPRTPPSSTIAFNGFVTTFRPRPAINSWAAKAAAPPPSAPVSPAYEPADRNEVIARNRAGQRIDPPCKDYDKVKVDRIKKLKLCNVHFLRQECPYNMQCTHKHTYQPSRSEIATLRLVARMSPCSMGSACQDIKCIFGHRCPAPASNKRVPKGTKSCIFTESCKFPIELHDIDINVVKTLVIR</sequence>
<dbReference type="GeneID" id="54352686"/>
<accession>A0A6A5S495</accession>
<proteinExistence type="predicted"/>
<dbReference type="PANTHER" id="PTHR37543">
    <property type="entry name" value="CCCH ZINC FINGER DNA BINDING PROTEIN (AFU_ORTHOLOGUE AFUA_5G12760)"/>
    <property type="match status" value="1"/>
</dbReference>
<gene>
    <name evidence="3" type="ORF">M421DRAFT_52411</name>
</gene>
<dbReference type="PANTHER" id="PTHR37543:SF1">
    <property type="entry name" value="CCCH ZINC FINGER DNA BINDING PROTEIN (AFU_ORTHOLOGUE AFUA_5G12760)"/>
    <property type="match status" value="1"/>
</dbReference>
<dbReference type="EMBL" id="ML978957">
    <property type="protein sequence ID" value="KAF1933296.1"/>
    <property type="molecule type" value="Genomic_DNA"/>
</dbReference>
<keyword evidence="1" id="KW-0479">Metal-binding</keyword>
<evidence type="ECO:0000259" key="2">
    <source>
        <dbReference type="PROSITE" id="PS50103"/>
    </source>
</evidence>
<keyword evidence="1" id="KW-0862">Zinc</keyword>
<dbReference type="InterPro" id="IPR000571">
    <property type="entry name" value="Znf_CCCH"/>
</dbReference>
<dbReference type="InterPro" id="IPR057683">
    <property type="entry name" value="DUF7923"/>
</dbReference>
<dbReference type="AlphaFoldDB" id="A0A6A5S495"/>
<feature type="domain" description="C3H1-type" evidence="2">
    <location>
        <begin position="453"/>
        <end position="481"/>
    </location>
</feature>
<organism evidence="3 4">
    <name type="scientific">Didymella exigua CBS 183.55</name>
    <dbReference type="NCBI Taxonomy" id="1150837"/>
    <lineage>
        <taxon>Eukaryota</taxon>
        <taxon>Fungi</taxon>
        <taxon>Dikarya</taxon>
        <taxon>Ascomycota</taxon>
        <taxon>Pezizomycotina</taxon>
        <taxon>Dothideomycetes</taxon>
        <taxon>Pleosporomycetidae</taxon>
        <taxon>Pleosporales</taxon>
        <taxon>Pleosporineae</taxon>
        <taxon>Didymellaceae</taxon>
        <taxon>Didymella</taxon>
    </lineage>
</organism>
<dbReference type="Pfam" id="PF25543">
    <property type="entry name" value="zf-CCCH_tandem"/>
    <property type="match status" value="1"/>
</dbReference>
<dbReference type="Pfam" id="PF25540">
    <property type="entry name" value="DUF7923"/>
    <property type="match status" value="2"/>
</dbReference>
<keyword evidence="1" id="KW-0863">Zinc-finger</keyword>
<reference evidence="3" key="1">
    <citation type="journal article" date="2020" name="Stud. Mycol.">
        <title>101 Dothideomycetes genomes: a test case for predicting lifestyles and emergence of pathogens.</title>
        <authorList>
            <person name="Haridas S."/>
            <person name="Albert R."/>
            <person name="Binder M."/>
            <person name="Bloem J."/>
            <person name="Labutti K."/>
            <person name="Salamov A."/>
            <person name="Andreopoulos B."/>
            <person name="Baker S."/>
            <person name="Barry K."/>
            <person name="Bills G."/>
            <person name="Bluhm B."/>
            <person name="Cannon C."/>
            <person name="Castanera R."/>
            <person name="Culley D."/>
            <person name="Daum C."/>
            <person name="Ezra D."/>
            <person name="Gonzalez J."/>
            <person name="Henrissat B."/>
            <person name="Kuo A."/>
            <person name="Liang C."/>
            <person name="Lipzen A."/>
            <person name="Lutzoni F."/>
            <person name="Magnuson J."/>
            <person name="Mondo S."/>
            <person name="Nolan M."/>
            <person name="Ohm R."/>
            <person name="Pangilinan J."/>
            <person name="Park H.-J."/>
            <person name="Ramirez L."/>
            <person name="Alfaro M."/>
            <person name="Sun H."/>
            <person name="Tritt A."/>
            <person name="Yoshinaga Y."/>
            <person name="Zwiers L.-H."/>
            <person name="Turgeon B."/>
            <person name="Goodwin S."/>
            <person name="Spatafora J."/>
            <person name="Crous P."/>
            <person name="Grigoriev I."/>
        </authorList>
    </citation>
    <scope>NUCLEOTIDE SEQUENCE</scope>
    <source>
        <strain evidence="3">CBS 183.55</strain>
    </source>
</reference>
<dbReference type="InterPro" id="IPR057654">
    <property type="entry name" value="Znf-CCCH_tandem"/>
</dbReference>
<dbReference type="RefSeq" id="XP_033453544.1">
    <property type="nucleotide sequence ID" value="XM_033595019.1"/>
</dbReference>
<dbReference type="GO" id="GO:0008270">
    <property type="term" value="F:zinc ion binding"/>
    <property type="evidence" value="ECO:0007669"/>
    <property type="project" value="UniProtKB-KW"/>
</dbReference>
<dbReference type="PROSITE" id="PS50103">
    <property type="entry name" value="ZF_C3H1"/>
    <property type="match status" value="1"/>
</dbReference>
<keyword evidence="4" id="KW-1185">Reference proteome</keyword>
<dbReference type="OrthoDB" id="3512845at2759"/>
<evidence type="ECO:0000313" key="4">
    <source>
        <dbReference type="Proteomes" id="UP000800082"/>
    </source>
</evidence>
<evidence type="ECO:0000256" key="1">
    <source>
        <dbReference type="PROSITE-ProRule" id="PRU00723"/>
    </source>
</evidence>